<evidence type="ECO:0000313" key="3">
    <source>
        <dbReference type="EMBL" id="SOE63237.1"/>
    </source>
</evidence>
<feature type="compositionally biased region" description="Basic and acidic residues" evidence="1">
    <location>
        <begin position="451"/>
        <end position="485"/>
    </location>
</feature>
<proteinExistence type="predicted"/>
<feature type="region of interest" description="Disordered" evidence="1">
    <location>
        <begin position="241"/>
        <end position="264"/>
    </location>
</feature>
<dbReference type="InterPro" id="IPR038440">
    <property type="entry name" value="FimV_C_sf"/>
</dbReference>
<gene>
    <name evidence="3" type="ORF">SAMN05446927_2487</name>
</gene>
<evidence type="ECO:0000256" key="1">
    <source>
        <dbReference type="SAM" id="MobiDB-lite"/>
    </source>
</evidence>
<feature type="compositionally biased region" description="Low complexity" evidence="1">
    <location>
        <begin position="311"/>
        <end position="333"/>
    </location>
</feature>
<feature type="compositionally biased region" description="Basic and acidic residues" evidence="1">
    <location>
        <begin position="516"/>
        <end position="526"/>
    </location>
</feature>
<dbReference type="InterPro" id="IPR020011">
    <property type="entry name" value="FimV_C"/>
</dbReference>
<dbReference type="Gene3D" id="3.10.350.10">
    <property type="entry name" value="LysM domain"/>
    <property type="match status" value="1"/>
</dbReference>
<feature type="region of interest" description="Disordered" evidence="1">
    <location>
        <begin position="295"/>
        <end position="531"/>
    </location>
</feature>
<keyword evidence="4" id="KW-1185">Reference proteome</keyword>
<feature type="region of interest" description="Disordered" evidence="1">
    <location>
        <begin position="536"/>
        <end position="555"/>
    </location>
</feature>
<dbReference type="RefSeq" id="WP_087135276.1">
    <property type="nucleotide sequence ID" value="NZ_FCOG02000078.1"/>
</dbReference>
<comment type="caution">
    <text evidence="3">The sequence shown here is derived from an EMBL/GenBank/DDBJ whole genome shotgun (WGS) entry which is preliminary data.</text>
</comment>
<dbReference type="AlphaFoldDB" id="A0A7Z7N1Z7"/>
<sequence>MTLRHRRPIVPSSRAAFAALLGAACVFAGTHTGDARAQASGAAGVSEAASSVAAGAQYAVKPGQSLNDIAGELTGSKDRATREKMARALFDANPNAFMGKDPSRLRLGSVLTVPAVDVGAASASAAASAAASAPAESAAVQAPASTEAVTPAPTASAAAATQAVEPVPGVSEASAVAGAAPASEAIATSAASAAMPDSVPAPAPAPAPATAPRSSSTGIIAGVGVLVVLLALFALRASKRRRAPESDAVSRDATPPVTPVVGSAAAGSLDGAAVQRDEAELNAVAASMEDYDAAQSFETPTDEEPRPVADAGQAASASVPQAAADSASALAREPAPRPAPFMPEAPAARHRDFVPPLPTVAALEAETEAREAEAREAEAQETAAREAAAREAAAREAAEREAAAKEAAAKEAAAVEAREAEAREAAAREAEARDVAAREAAAKDAAAQDAAAREAQWEERAGEMERRTREAQAEDARAATERDGRAQTAMELEAAARQAQAVQPAAQESHLVPELPQERPPEEPAIHETPVVQPEPAAAEEYDDEPTPAARFPQPKFPREAIEALGSLDLGLPPRRELSSAPPPVAQPVTPQPLVEPHAAPAPDIAPSIEPEPMRPQPVAETEVLQRQSEPVADPAKPPFAAQEIESGTAGPASVAGLGASPFGPMRLDFSVDLPSSQTEPLPAFTPEQIATIARNKLELAAEYIDLGDLSGARTLLQEVIDSNDPATRQQAAALLSTLAPHS</sequence>
<accession>A0A7Z7N1Z7</accession>
<dbReference type="NCBIfam" id="TIGR03504">
    <property type="entry name" value="FimV_Cterm"/>
    <property type="match status" value="1"/>
</dbReference>
<dbReference type="InterPro" id="IPR036779">
    <property type="entry name" value="LysM_dom_sf"/>
</dbReference>
<feature type="region of interest" description="Disordered" evidence="1">
    <location>
        <begin position="195"/>
        <end position="214"/>
    </location>
</feature>
<feature type="compositionally biased region" description="Basic and acidic residues" evidence="1">
    <location>
        <begin position="416"/>
        <end position="442"/>
    </location>
</feature>
<feature type="compositionally biased region" description="Low complexity" evidence="1">
    <location>
        <begin position="495"/>
        <end position="507"/>
    </location>
</feature>
<dbReference type="EMBL" id="OCSU01000001">
    <property type="protein sequence ID" value="SOE63237.1"/>
    <property type="molecule type" value="Genomic_DNA"/>
</dbReference>
<evidence type="ECO:0000313" key="4">
    <source>
        <dbReference type="Proteomes" id="UP000219522"/>
    </source>
</evidence>
<dbReference type="PROSITE" id="PS51257">
    <property type="entry name" value="PROKAR_LIPOPROTEIN"/>
    <property type="match status" value="1"/>
</dbReference>
<protein>
    <submittedName>
        <fullName evidence="3">FimV C-terminal domain-containing protein</fullName>
    </submittedName>
</protein>
<keyword evidence="2" id="KW-0732">Signal</keyword>
<feature type="region of interest" description="Disordered" evidence="1">
    <location>
        <begin position="561"/>
        <end position="685"/>
    </location>
</feature>
<dbReference type="Proteomes" id="UP000219522">
    <property type="component" value="Unassembled WGS sequence"/>
</dbReference>
<evidence type="ECO:0000256" key="2">
    <source>
        <dbReference type="SAM" id="SignalP"/>
    </source>
</evidence>
<dbReference type="OrthoDB" id="9129375at2"/>
<name>A0A7Z7N1Z7_9BURK</name>
<feature type="compositionally biased region" description="Pro residues" evidence="1">
    <location>
        <begin position="199"/>
        <end position="209"/>
    </location>
</feature>
<reference evidence="3 4" key="1">
    <citation type="submission" date="2017-09" db="EMBL/GenBank/DDBJ databases">
        <authorList>
            <person name="Varghese N."/>
            <person name="Submissions S."/>
        </authorList>
    </citation>
    <scope>NUCLEOTIDE SEQUENCE [LARGE SCALE GENOMIC DNA]</scope>
    <source>
        <strain evidence="3 4">OK806</strain>
    </source>
</reference>
<feature type="compositionally biased region" description="Basic and acidic residues" evidence="1">
    <location>
        <begin position="367"/>
        <end position="409"/>
    </location>
</feature>
<dbReference type="Gene3D" id="1.20.58.2200">
    <property type="match status" value="1"/>
</dbReference>
<feature type="chain" id="PRO_5030779255" evidence="2">
    <location>
        <begin position="29"/>
        <end position="743"/>
    </location>
</feature>
<organism evidence="3 4">
    <name type="scientific">Caballeronia arationis</name>
    <dbReference type="NCBI Taxonomy" id="1777142"/>
    <lineage>
        <taxon>Bacteria</taxon>
        <taxon>Pseudomonadati</taxon>
        <taxon>Pseudomonadota</taxon>
        <taxon>Betaproteobacteria</taxon>
        <taxon>Burkholderiales</taxon>
        <taxon>Burkholderiaceae</taxon>
        <taxon>Caballeronia</taxon>
    </lineage>
</organism>
<feature type="signal peptide" evidence="2">
    <location>
        <begin position="1"/>
        <end position="28"/>
    </location>
</feature>